<keyword evidence="2" id="KW-1185">Reference proteome</keyword>
<accession>A0AAV5U4U1</accession>
<organism evidence="1 2">
    <name type="scientific">Pristionchus entomophagus</name>
    <dbReference type="NCBI Taxonomy" id="358040"/>
    <lineage>
        <taxon>Eukaryota</taxon>
        <taxon>Metazoa</taxon>
        <taxon>Ecdysozoa</taxon>
        <taxon>Nematoda</taxon>
        <taxon>Chromadorea</taxon>
        <taxon>Rhabditida</taxon>
        <taxon>Rhabditina</taxon>
        <taxon>Diplogasteromorpha</taxon>
        <taxon>Diplogasteroidea</taxon>
        <taxon>Neodiplogasteridae</taxon>
        <taxon>Pristionchus</taxon>
    </lineage>
</organism>
<evidence type="ECO:0000313" key="1">
    <source>
        <dbReference type="EMBL" id="GMT01901.1"/>
    </source>
</evidence>
<dbReference type="Proteomes" id="UP001432027">
    <property type="component" value="Unassembled WGS sequence"/>
</dbReference>
<dbReference type="AlphaFoldDB" id="A0AAV5U4U1"/>
<protein>
    <submittedName>
        <fullName evidence="1">Uncharacterized protein</fullName>
    </submittedName>
</protein>
<reference evidence="1" key="1">
    <citation type="submission" date="2023-10" db="EMBL/GenBank/DDBJ databases">
        <title>Genome assembly of Pristionchus species.</title>
        <authorList>
            <person name="Yoshida K."/>
            <person name="Sommer R.J."/>
        </authorList>
    </citation>
    <scope>NUCLEOTIDE SEQUENCE</scope>
    <source>
        <strain evidence="1">RS0144</strain>
    </source>
</reference>
<proteinExistence type="predicted"/>
<feature type="non-terminal residue" evidence="1">
    <location>
        <position position="1"/>
    </location>
</feature>
<evidence type="ECO:0000313" key="2">
    <source>
        <dbReference type="Proteomes" id="UP001432027"/>
    </source>
</evidence>
<name>A0AAV5U4U1_9BILA</name>
<dbReference type="EMBL" id="BTSX01000005">
    <property type="protein sequence ID" value="GMT01901.1"/>
    <property type="molecule type" value="Genomic_DNA"/>
</dbReference>
<sequence length="69" mass="7846">RWVAPDDFEAKIEGDANERVINRNLHLYYSCADPTGLHAVRSAWPVILENISLFEDDATSECPIRLMLS</sequence>
<comment type="caution">
    <text evidence="1">The sequence shown here is derived from an EMBL/GenBank/DDBJ whole genome shotgun (WGS) entry which is preliminary data.</text>
</comment>
<gene>
    <name evidence="1" type="ORF">PENTCL1PPCAC_24075</name>
</gene>